<dbReference type="PRINTS" id="PR00081">
    <property type="entry name" value="GDHRDH"/>
</dbReference>
<dbReference type="EMBL" id="MN738811">
    <property type="protein sequence ID" value="QHS84710.1"/>
    <property type="molecule type" value="Genomic_DNA"/>
</dbReference>
<dbReference type="Pfam" id="PF00106">
    <property type="entry name" value="adh_short"/>
    <property type="match status" value="1"/>
</dbReference>
<protein>
    <recommendedName>
        <fullName evidence="2">Short chain dehydrogenase</fullName>
    </recommendedName>
</protein>
<dbReference type="InterPro" id="IPR051935">
    <property type="entry name" value="HSDL2"/>
</dbReference>
<dbReference type="InterPro" id="IPR036291">
    <property type="entry name" value="NAD(P)-bd_dom_sf"/>
</dbReference>
<dbReference type="PANTHER" id="PTHR42808:SF4">
    <property type="entry name" value="SHORT CHAIN DEHYDROGENASE"/>
    <property type="match status" value="1"/>
</dbReference>
<name>A0A6C0AZI5_9ZZZZ</name>
<proteinExistence type="predicted"/>
<dbReference type="NCBIfam" id="NF006133">
    <property type="entry name" value="PRK08278.1"/>
    <property type="match status" value="1"/>
</dbReference>
<reference evidence="1" key="1">
    <citation type="journal article" date="2020" name="Nature">
        <title>Giant virus diversity and host interactions through global metagenomics.</title>
        <authorList>
            <person name="Schulz F."/>
            <person name="Roux S."/>
            <person name="Paez-Espino D."/>
            <person name="Jungbluth S."/>
            <person name="Walsh D.A."/>
            <person name="Denef V.J."/>
            <person name="McMahon K.D."/>
            <person name="Konstantinidis K.T."/>
            <person name="Eloe-Fadrosh E.A."/>
            <person name="Kyrpides N.C."/>
            <person name="Woyke T."/>
        </authorList>
    </citation>
    <scope>NUCLEOTIDE SEQUENCE</scope>
    <source>
        <strain evidence="1">GVMAG-S-ERX556022-25</strain>
    </source>
</reference>
<dbReference type="SUPFAM" id="SSF51735">
    <property type="entry name" value="NAD(P)-binding Rossmann-fold domains"/>
    <property type="match status" value="1"/>
</dbReference>
<sequence length="278" mass="30847">MLKNRVAIITGATRGIGKNIAINLAKNGCNIVVVGKSIKDSKQLPGTIHSVSDEIREYGSEVLPCAVDVRNSESLEKLVDTTIKYFGKIDILINNAGALWWKNILETPVNKYDLVNNVNSRAAYTLSQLSLPHMLKNKWGHIIMQSPPFTSQYINFITQTNKIKGMTAYTTSKLGMSITALGISQEFGGTGVAANTLWPMTPIESYALINNNLGTRKQWRKPEIISDSIISILQEDPKTFTGNCLIDEHYLRGKGVTNFDKYQCEPGYEAIKLNDLHP</sequence>
<organism evidence="1">
    <name type="scientific">viral metagenome</name>
    <dbReference type="NCBI Taxonomy" id="1070528"/>
    <lineage>
        <taxon>unclassified sequences</taxon>
        <taxon>metagenomes</taxon>
        <taxon>organismal metagenomes</taxon>
    </lineage>
</organism>
<dbReference type="InterPro" id="IPR002347">
    <property type="entry name" value="SDR_fam"/>
</dbReference>
<dbReference type="PANTHER" id="PTHR42808">
    <property type="entry name" value="HYDROXYSTEROID DEHYDROGENASE-LIKE PROTEIN 2"/>
    <property type="match status" value="1"/>
</dbReference>
<dbReference type="AlphaFoldDB" id="A0A6C0AZI5"/>
<accession>A0A6C0AZI5</accession>
<dbReference type="Gene3D" id="3.40.50.720">
    <property type="entry name" value="NAD(P)-binding Rossmann-like Domain"/>
    <property type="match status" value="1"/>
</dbReference>
<evidence type="ECO:0008006" key="2">
    <source>
        <dbReference type="Google" id="ProtNLM"/>
    </source>
</evidence>
<evidence type="ECO:0000313" key="1">
    <source>
        <dbReference type="EMBL" id="QHS84710.1"/>
    </source>
</evidence>